<gene>
    <name evidence="2" type="ORF">I5731_17265</name>
</gene>
<organism evidence="2 3">
    <name type="scientific">Methylobrevis albus</name>
    <dbReference type="NCBI Taxonomy" id="2793297"/>
    <lineage>
        <taxon>Bacteria</taxon>
        <taxon>Pseudomonadati</taxon>
        <taxon>Pseudomonadota</taxon>
        <taxon>Alphaproteobacteria</taxon>
        <taxon>Hyphomicrobiales</taxon>
        <taxon>Pleomorphomonadaceae</taxon>
        <taxon>Methylobrevis</taxon>
    </lineage>
</organism>
<evidence type="ECO:0000313" key="2">
    <source>
        <dbReference type="EMBL" id="MBH0239575.1"/>
    </source>
</evidence>
<protein>
    <submittedName>
        <fullName evidence="2">Polysaccharide pyruvyl transferase family protein</fullName>
    </submittedName>
</protein>
<keyword evidence="2" id="KW-0808">Transferase</keyword>
<proteinExistence type="predicted"/>
<dbReference type="RefSeq" id="WP_197312655.1">
    <property type="nucleotide sequence ID" value="NZ_JADZLT010000055.1"/>
</dbReference>
<name>A0A931N006_9HYPH</name>
<dbReference type="AlphaFoldDB" id="A0A931N006"/>
<sequence length="321" mass="34656">MTETNEPRRTAVVVNDTRVQRHYGCEAVMTTIATMLERQGIDVIRYQAVNRPWNEDDAFLESAAAADIVIVNGEGSIHHANAKAQTLSSLGTVCKTQLRKPSILLNATLFANDEAVYRGVADFDAVVVRDRASIAEAAGFGVTDVGYCPDFSMFHDFGGLRTVTAPSTPPKVGFTDSVVTSARDLLQEIAEKRGFSDASIRFAKGQGKGIRHYAEVLGGLDLLVTGRFHSVCFALATRTPFIAVESNTPKITNVLNDILGSADRVVAAKTLKKLDLVPYVTWTEAENQALDRFFAAKADLYGAVERRIGELAATASALSPS</sequence>
<comment type="caution">
    <text evidence="2">The sequence shown here is derived from an EMBL/GenBank/DDBJ whole genome shotgun (WGS) entry which is preliminary data.</text>
</comment>
<dbReference type="EMBL" id="JADZLT010000055">
    <property type="protein sequence ID" value="MBH0239575.1"/>
    <property type="molecule type" value="Genomic_DNA"/>
</dbReference>
<dbReference type="Proteomes" id="UP000631694">
    <property type="component" value="Unassembled WGS sequence"/>
</dbReference>
<evidence type="ECO:0000313" key="3">
    <source>
        <dbReference type="Proteomes" id="UP000631694"/>
    </source>
</evidence>
<dbReference type="Pfam" id="PF04230">
    <property type="entry name" value="PS_pyruv_trans"/>
    <property type="match status" value="1"/>
</dbReference>
<dbReference type="InterPro" id="IPR007345">
    <property type="entry name" value="Polysacch_pyruvyl_Trfase"/>
</dbReference>
<dbReference type="GO" id="GO:0016740">
    <property type="term" value="F:transferase activity"/>
    <property type="evidence" value="ECO:0007669"/>
    <property type="project" value="UniProtKB-KW"/>
</dbReference>
<feature type="domain" description="Polysaccharide pyruvyl transferase" evidence="1">
    <location>
        <begin position="22"/>
        <end position="246"/>
    </location>
</feature>
<dbReference type="PANTHER" id="PTHR36836:SF1">
    <property type="entry name" value="COLANIC ACID BIOSYNTHESIS PROTEIN WCAK"/>
    <property type="match status" value="1"/>
</dbReference>
<evidence type="ECO:0000259" key="1">
    <source>
        <dbReference type="Pfam" id="PF04230"/>
    </source>
</evidence>
<dbReference type="PANTHER" id="PTHR36836">
    <property type="entry name" value="COLANIC ACID BIOSYNTHESIS PROTEIN WCAK"/>
    <property type="match status" value="1"/>
</dbReference>
<accession>A0A931N006</accession>
<reference evidence="2" key="1">
    <citation type="submission" date="2020-12" db="EMBL/GenBank/DDBJ databases">
        <title>Methylobrevis albus sp. nov., isolated from fresh water lack sediment.</title>
        <authorList>
            <person name="Zou Q."/>
        </authorList>
    </citation>
    <scope>NUCLEOTIDE SEQUENCE</scope>
    <source>
        <strain evidence="2">L22</strain>
    </source>
</reference>
<keyword evidence="3" id="KW-1185">Reference proteome</keyword>